<evidence type="ECO:0000313" key="2">
    <source>
        <dbReference type="Proteomes" id="UP001500840"/>
    </source>
</evidence>
<sequence length="72" mass="8139">MNSPGKTTKTQLQNNEETEMKRVLRLTILFCLFNFSIANGQSWQWETLESTGAPTARHEATLVAFEDNGTSF</sequence>
<proteinExistence type="predicted"/>
<protein>
    <submittedName>
        <fullName evidence="1">Uncharacterized protein</fullName>
    </submittedName>
</protein>
<evidence type="ECO:0000313" key="1">
    <source>
        <dbReference type="EMBL" id="GAA4460758.1"/>
    </source>
</evidence>
<name>A0ABP8N6M0_9BACT</name>
<accession>A0ABP8N6M0</accession>
<organism evidence="1 2">
    <name type="scientific">Novipirellula rosea</name>
    <dbReference type="NCBI Taxonomy" id="1031540"/>
    <lineage>
        <taxon>Bacteria</taxon>
        <taxon>Pseudomonadati</taxon>
        <taxon>Planctomycetota</taxon>
        <taxon>Planctomycetia</taxon>
        <taxon>Pirellulales</taxon>
        <taxon>Pirellulaceae</taxon>
        <taxon>Novipirellula</taxon>
    </lineage>
</organism>
<reference evidence="2" key="1">
    <citation type="journal article" date="2019" name="Int. J. Syst. Evol. Microbiol.">
        <title>The Global Catalogue of Microorganisms (GCM) 10K type strain sequencing project: providing services to taxonomists for standard genome sequencing and annotation.</title>
        <authorList>
            <consortium name="The Broad Institute Genomics Platform"/>
            <consortium name="The Broad Institute Genome Sequencing Center for Infectious Disease"/>
            <person name="Wu L."/>
            <person name="Ma J."/>
        </authorList>
    </citation>
    <scope>NUCLEOTIDE SEQUENCE [LARGE SCALE GENOMIC DNA]</scope>
    <source>
        <strain evidence="2">JCM 17759</strain>
    </source>
</reference>
<gene>
    <name evidence="1" type="ORF">GCM10023156_42150</name>
</gene>
<keyword evidence="2" id="KW-1185">Reference proteome</keyword>
<dbReference type="EMBL" id="BAABGA010000050">
    <property type="protein sequence ID" value="GAA4460758.1"/>
    <property type="molecule type" value="Genomic_DNA"/>
</dbReference>
<comment type="caution">
    <text evidence="1">The sequence shown here is derived from an EMBL/GenBank/DDBJ whole genome shotgun (WGS) entry which is preliminary data.</text>
</comment>
<dbReference type="Proteomes" id="UP001500840">
    <property type="component" value="Unassembled WGS sequence"/>
</dbReference>